<dbReference type="AlphaFoldDB" id="K3YCD2"/>
<evidence type="ECO:0000256" key="4">
    <source>
        <dbReference type="ARBA" id="ARBA00022771"/>
    </source>
</evidence>
<dbReference type="EMBL" id="AGNK02004579">
    <property type="status" value="NOT_ANNOTATED_CDS"/>
    <property type="molecule type" value="Genomic_DNA"/>
</dbReference>
<evidence type="ECO:0000256" key="8">
    <source>
        <dbReference type="PROSITE-ProRule" id="PRU00175"/>
    </source>
</evidence>
<dbReference type="Proteomes" id="UP000004995">
    <property type="component" value="Unassembled WGS sequence"/>
</dbReference>
<organism evidence="10 11">
    <name type="scientific">Setaria italica</name>
    <name type="common">Foxtail millet</name>
    <name type="synonym">Panicum italicum</name>
    <dbReference type="NCBI Taxonomy" id="4555"/>
    <lineage>
        <taxon>Eukaryota</taxon>
        <taxon>Viridiplantae</taxon>
        <taxon>Streptophyta</taxon>
        <taxon>Embryophyta</taxon>
        <taxon>Tracheophyta</taxon>
        <taxon>Spermatophyta</taxon>
        <taxon>Magnoliopsida</taxon>
        <taxon>Liliopsida</taxon>
        <taxon>Poales</taxon>
        <taxon>Poaceae</taxon>
        <taxon>PACMAD clade</taxon>
        <taxon>Panicoideae</taxon>
        <taxon>Panicodae</taxon>
        <taxon>Paniceae</taxon>
        <taxon>Cenchrinae</taxon>
        <taxon>Setaria</taxon>
    </lineage>
</organism>
<accession>K3YCD2</accession>
<name>K3YCD2_SETIT</name>
<dbReference type="eggNOG" id="KOG0800">
    <property type="taxonomic scope" value="Eukaryota"/>
</dbReference>
<sequence>KSAATHTAADAASPDHQTCCSICLEDFEDAEDISVMPCSGGHEFHTNCVAKWLGQYSNMCPLCRHALPTAVDDR</sequence>
<dbReference type="InterPro" id="IPR013083">
    <property type="entry name" value="Znf_RING/FYVE/PHD"/>
</dbReference>
<evidence type="ECO:0000259" key="9">
    <source>
        <dbReference type="PROSITE" id="PS50089"/>
    </source>
</evidence>
<dbReference type="Gene3D" id="3.30.40.10">
    <property type="entry name" value="Zinc/RING finger domain, C3HC4 (zinc finger)"/>
    <property type="match status" value="1"/>
</dbReference>
<evidence type="ECO:0000256" key="3">
    <source>
        <dbReference type="ARBA" id="ARBA00022723"/>
    </source>
</evidence>
<dbReference type="InterPro" id="IPR001841">
    <property type="entry name" value="Znf_RING"/>
</dbReference>
<keyword evidence="2" id="KW-0812">Transmembrane</keyword>
<dbReference type="OMA" id="PRDITRM"/>
<dbReference type="Gramene" id="KQK99875">
    <property type="protein sequence ID" value="KQK99875"/>
    <property type="gene ID" value="SETIT_011877mg"/>
</dbReference>
<comment type="subcellular location">
    <subcellularLocation>
        <location evidence="1">Membrane</location>
        <topology evidence="1">Single-pass membrane protein</topology>
    </subcellularLocation>
</comment>
<dbReference type="SMART" id="SM00184">
    <property type="entry name" value="RING"/>
    <property type="match status" value="1"/>
</dbReference>
<dbReference type="InParanoid" id="K3YCD2"/>
<feature type="domain" description="RING-type" evidence="9">
    <location>
        <begin position="20"/>
        <end position="64"/>
    </location>
</feature>
<keyword evidence="11" id="KW-1185">Reference proteome</keyword>
<dbReference type="InterPro" id="IPR051653">
    <property type="entry name" value="E3_ligase_sorting_rcpt"/>
</dbReference>
<keyword evidence="5" id="KW-0862">Zinc</keyword>
<reference evidence="11" key="1">
    <citation type="journal article" date="2012" name="Nat. Biotechnol.">
        <title>Reference genome sequence of the model plant Setaria.</title>
        <authorList>
            <person name="Bennetzen J.L."/>
            <person name="Schmutz J."/>
            <person name="Wang H."/>
            <person name="Percifield R."/>
            <person name="Hawkins J."/>
            <person name="Pontaroli A.C."/>
            <person name="Estep M."/>
            <person name="Feng L."/>
            <person name="Vaughn J.N."/>
            <person name="Grimwood J."/>
            <person name="Jenkins J."/>
            <person name="Barry K."/>
            <person name="Lindquist E."/>
            <person name="Hellsten U."/>
            <person name="Deshpande S."/>
            <person name="Wang X."/>
            <person name="Wu X."/>
            <person name="Mitros T."/>
            <person name="Triplett J."/>
            <person name="Yang X."/>
            <person name="Ye C.Y."/>
            <person name="Mauro-Herrera M."/>
            <person name="Wang L."/>
            <person name="Li P."/>
            <person name="Sharma M."/>
            <person name="Sharma R."/>
            <person name="Ronald P.C."/>
            <person name="Panaud O."/>
            <person name="Kellogg E.A."/>
            <person name="Brutnell T.P."/>
            <person name="Doust A.N."/>
            <person name="Tuskan G.A."/>
            <person name="Rokhsar D."/>
            <person name="Devos K.M."/>
        </authorList>
    </citation>
    <scope>NUCLEOTIDE SEQUENCE [LARGE SCALE GENOMIC DNA]</scope>
    <source>
        <strain evidence="11">cv. Yugu1</strain>
    </source>
</reference>
<evidence type="ECO:0000256" key="6">
    <source>
        <dbReference type="ARBA" id="ARBA00022989"/>
    </source>
</evidence>
<reference evidence="10" key="2">
    <citation type="submission" date="2018-08" db="UniProtKB">
        <authorList>
            <consortium name="EnsemblPlants"/>
        </authorList>
    </citation>
    <scope>IDENTIFICATION</scope>
    <source>
        <strain evidence="10">Yugu1</strain>
    </source>
</reference>
<dbReference type="Pfam" id="PF13639">
    <property type="entry name" value="zf-RING_2"/>
    <property type="match status" value="1"/>
</dbReference>
<dbReference type="EnsemblPlants" id="KQK99875">
    <property type="protein sequence ID" value="KQK99875"/>
    <property type="gene ID" value="SETIT_011877mg"/>
</dbReference>
<evidence type="ECO:0000256" key="2">
    <source>
        <dbReference type="ARBA" id="ARBA00022692"/>
    </source>
</evidence>
<proteinExistence type="predicted"/>
<evidence type="ECO:0000313" key="10">
    <source>
        <dbReference type="EnsemblPlants" id="KQK99875"/>
    </source>
</evidence>
<protein>
    <recommendedName>
        <fullName evidence="9">RING-type domain-containing protein</fullName>
    </recommendedName>
</protein>
<keyword evidence="4 8" id="KW-0863">Zinc-finger</keyword>
<dbReference type="GO" id="GO:0008270">
    <property type="term" value="F:zinc ion binding"/>
    <property type="evidence" value="ECO:0007669"/>
    <property type="project" value="UniProtKB-KW"/>
</dbReference>
<evidence type="ECO:0000256" key="5">
    <source>
        <dbReference type="ARBA" id="ARBA00022833"/>
    </source>
</evidence>
<keyword evidence="7" id="KW-0472">Membrane</keyword>
<dbReference type="HOGENOM" id="CLU_013137_21_2_1"/>
<evidence type="ECO:0000256" key="1">
    <source>
        <dbReference type="ARBA" id="ARBA00004167"/>
    </source>
</evidence>
<dbReference type="PANTHER" id="PTHR47168">
    <property type="entry name" value="RING ZINC FINGER DOMAIN SUPERFAMILY PROTEIN-RELATED"/>
    <property type="match status" value="1"/>
</dbReference>
<dbReference type="PROSITE" id="PS50089">
    <property type="entry name" value="ZF_RING_2"/>
    <property type="match status" value="1"/>
</dbReference>
<keyword evidence="3" id="KW-0479">Metal-binding</keyword>
<evidence type="ECO:0000313" key="11">
    <source>
        <dbReference type="Proteomes" id="UP000004995"/>
    </source>
</evidence>
<dbReference type="SUPFAM" id="SSF57850">
    <property type="entry name" value="RING/U-box"/>
    <property type="match status" value="1"/>
</dbReference>
<dbReference type="PANTHER" id="PTHR47168:SF1">
    <property type="entry name" value="OS02G0798600 PROTEIN"/>
    <property type="match status" value="1"/>
</dbReference>
<evidence type="ECO:0000256" key="7">
    <source>
        <dbReference type="ARBA" id="ARBA00023136"/>
    </source>
</evidence>
<keyword evidence="6" id="KW-1133">Transmembrane helix</keyword>
<dbReference type="GO" id="GO:0016020">
    <property type="term" value="C:membrane"/>
    <property type="evidence" value="ECO:0007669"/>
    <property type="project" value="UniProtKB-SubCell"/>
</dbReference>